<dbReference type="RefSeq" id="WP_072337142.1">
    <property type="nucleotide sequence ID" value="NZ_DBGALU010000097.1"/>
</dbReference>
<dbReference type="KEGG" id="dpg:DESPIGER_2446"/>
<reference evidence="2" key="1">
    <citation type="submission" date="2016-10" db="EMBL/GenBank/DDBJ databases">
        <authorList>
            <person name="Wegmann U."/>
        </authorList>
    </citation>
    <scope>NUCLEOTIDE SEQUENCE [LARGE SCALE GENOMIC DNA]</scope>
</reference>
<dbReference type="Proteomes" id="UP000186323">
    <property type="component" value="Chromosome I"/>
</dbReference>
<evidence type="ECO:0000313" key="1">
    <source>
        <dbReference type="EMBL" id="SFV74265.1"/>
    </source>
</evidence>
<protein>
    <submittedName>
        <fullName evidence="1">Iron-sulfur cluster binding protein</fullName>
    </submittedName>
</protein>
<organism evidence="1 2">
    <name type="scientific">Desulfovibrio piger</name>
    <dbReference type="NCBI Taxonomy" id="901"/>
    <lineage>
        <taxon>Bacteria</taxon>
        <taxon>Pseudomonadati</taxon>
        <taxon>Thermodesulfobacteriota</taxon>
        <taxon>Desulfovibrionia</taxon>
        <taxon>Desulfovibrionales</taxon>
        <taxon>Desulfovibrionaceae</taxon>
        <taxon>Desulfovibrio</taxon>
    </lineage>
</organism>
<gene>
    <name evidence="1" type="ORF">DESPIGER_2446</name>
</gene>
<dbReference type="OrthoDB" id="9788398at2"/>
<dbReference type="AlphaFoldDB" id="A0A1K1LHT6"/>
<name>A0A1K1LHT6_9BACT</name>
<accession>A0A1K1LHT6</accession>
<keyword evidence="2" id="KW-1185">Reference proteome</keyword>
<sequence>MDSSIATFRPRSFRLVSPVTIPAFTGVRLRPPSAPACAAVERLAQAKVMGSPSLRALPAGARVAVAVGSRGIDRLPLLVRGCITALRGMGLRPFIVPAMGSHGGADAEGQRMLLRHLGVTEESTGAPVVSSLETVDLGCAAPGVACHISRDAFEADAIVTVVRVKAHTNFTSDIESGLCKMLTVGLGKDLGAKNAHIFGRRGLVDHIPLLAEHIIAHAPVAFGLAVVENAESRICLVEGVEAADMPRADRELLVRAKELKAVLPFEQLDMLVVMEIGKDISGTGMDSKVVGRTGFGEPYGHPFINTIAALRVTAASGGNGIGIGIADVTTTETLNGLDLEAMWINALTSCCMDRVKLPPAFASEREAIQAGLKICWQPRTERVRAAVIRSTRHLGHLLLTRPLLEELRTTRPDMLDGIWQEERPLAFDSTGHLDISWPGA</sequence>
<proteinExistence type="predicted"/>
<evidence type="ECO:0000313" key="2">
    <source>
        <dbReference type="Proteomes" id="UP000186323"/>
    </source>
</evidence>
<dbReference type="Gene3D" id="3.40.50.11440">
    <property type="match status" value="1"/>
</dbReference>
<dbReference type="EMBL" id="LT630450">
    <property type="protein sequence ID" value="SFV74265.1"/>
    <property type="molecule type" value="Genomic_DNA"/>
</dbReference>